<keyword evidence="3" id="KW-1185">Reference proteome</keyword>
<comment type="caution">
    <text evidence="2">The sequence shown here is derived from an EMBL/GenBank/DDBJ whole genome shotgun (WGS) entry which is preliminary data.</text>
</comment>
<organism evidence="2 3">
    <name type="scientific">Chaetoceros tenuissimus</name>
    <dbReference type="NCBI Taxonomy" id="426638"/>
    <lineage>
        <taxon>Eukaryota</taxon>
        <taxon>Sar</taxon>
        <taxon>Stramenopiles</taxon>
        <taxon>Ochrophyta</taxon>
        <taxon>Bacillariophyta</taxon>
        <taxon>Coscinodiscophyceae</taxon>
        <taxon>Chaetocerotophycidae</taxon>
        <taxon>Chaetocerotales</taxon>
        <taxon>Chaetocerotaceae</taxon>
        <taxon>Chaetoceros</taxon>
    </lineage>
</organism>
<sequence>MKLSLAEKILEINETALNLLGGTGHVGQLSERDILFARGNMKMGARQVTSDILRRKMKERYEAWDGMTDTEKTAMSNKLVDELLELGKVFVVKHEGRYYEINMSIDKVHNQVRSEKVAQLFRDRKREEKKYISTFVELEKSLQREIVYVDNLDVNEKINTIYKFFLKVVQTRGETRKQEKIHNFYERHKQNPAVFDAMLTLCKDNHFVKLPSKVLTKNPMQTESNESMDEDEDNRGLEAGVAPVGGNGEADESNESTGAAVGNGGLEADVAGVFHAISNEWDTRLEADAVHNNEEAAESAGFTFDLSHLNGNNGENHSTSDRGMNDTDLDRIIASDNVRNENNMDVDDGVNYEVQRAGERNVHHDEFMEWISFGDNSSIDVSNLEDAQLSRDELLTVFD</sequence>
<proteinExistence type="predicted"/>
<dbReference type="AlphaFoldDB" id="A0AAD3CQ05"/>
<dbReference type="Proteomes" id="UP001054902">
    <property type="component" value="Unassembled WGS sequence"/>
</dbReference>
<evidence type="ECO:0000256" key="1">
    <source>
        <dbReference type="SAM" id="MobiDB-lite"/>
    </source>
</evidence>
<accession>A0AAD3CQ05</accession>
<evidence type="ECO:0000313" key="2">
    <source>
        <dbReference type="EMBL" id="GFH49957.1"/>
    </source>
</evidence>
<feature type="region of interest" description="Disordered" evidence="1">
    <location>
        <begin position="217"/>
        <end position="257"/>
    </location>
</feature>
<dbReference type="EMBL" id="BLLK01000038">
    <property type="protein sequence ID" value="GFH49957.1"/>
    <property type="molecule type" value="Genomic_DNA"/>
</dbReference>
<reference evidence="2 3" key="1">
    <citation type="journal article" date="2021" name="Sci. Rep.">
        <title>The genome of the diatom Chaetoceros tenuissimus carries an ancient integrated fragment of an extant virus.</title>
        <authorList>
            <person name="Hongo Y."/>
            <person name="Kimura K."/>
            <person name="Takaki Y."/>
            <person name="Yoshida Y."/>
            <person name="Baba S."/>
            <person name="Kobayashi G."/>
            <person name="Nagasaki K."/>
            <person name="Hano T."/>
            <person name="Tomaru Y."/>
        </authorList>
    </citation>
    <scope>NUCLEOTIDE SEQUENCE [LARGE SCALE GENOMIC DNA]</scope>
    <source>
        <strain evidence="2 3">NIES-3715</strain>
    </source>
</reference>
<evidence type="ECO:0000313" key="3">
    <source>
        <dbReference type="Proteomes" id="UP001054902"/>
    </source>
</evidence>
<name>A0AAD3CQ05_9STRA</name>
<gene>
    <name evidence="2" type="ORF">CTEN210_06433</name>
</gene>
<protein>
    <submittedName>
        <fullName evidence="2">Uncharacterized protein</fullName>
    </submittedName>
</protein>